<dbReference type="Gene3D" id="1.20.1280.50">
    <property type="match status" value="1"/>
</dbReference>
<dbReference type="PRINTS" id="PR00633">
    <property type="entry name" value="RCCNDNSATION"/>
</dbReference>
<accession>A0A9Q5N055</accession>
<dbReference type="SUPFAM" id="SSF81383">
    <property type="entry name" value="F-box domain"/>
    <property type="match status" value="1"/>
</dbReference>
<gene>
    <name evidence="3" type="ORF">A7U60_g7540</name>
</gene>
<dbReference type="GO" id="GO:0005737">
    <property type="term" value="C:cytoplasm"/>
    <property type="evidence" value="ECO:0007669"/>
    <property type="project" value="TreeGrafter"/>
</dbReference>
<dbReference type="InterPro" id="IPR036047">
    <property type="entry name" value="F-box-like_dom_sf"/>
</dbReference>
<feature type="repeat" description="RCC1" evidence="1">
    <location>
        <begin position="76"/>
        <end position="134"/>
    </location>
</feature>
<dbReference type="InterPro" id="IPR009091">
    <property type="entry name" value="RCC1/BLIP-II"/>
</dbReference>
<feature type="repeat" description="RCC1" evidence="1">
    <location>
        <begin position="135"/>
        <end position="188"/>
    </location>
</feature>
<dbReference type="Pfam" id="PF00415">
    <property type="entry name" value="RCC1"/>
    <property type="match status" value="1"/>
</dbReference>
<comment type="caution">
    <text evidence="3">The sequence shown here is derived from an EMBL/GenBank/DDBJ whole genome shotgun (WGS) entry which is preliminary data.</text>
</comment>
<keyword evidence="4" id="KW-1185">Reference proteome</keyword>
<dbReference type="GO" id="GO:0005085">
    <property type="term" value="F:guanyl-nucleotide exchange factor activity"/>
    <property type="evidence" value="ECO:0007669"/>
    <property type="project" value="TreeGrafter"/>
</dbReference>
<proteinExistence type="predicted"/>
<feature type="region of interest" description="Disordered" evidence="2">
    <location>
        <begin position="523"/>
        <end position="566"/>
    </location>
</feature>
<evidence type="ECO:0000313" key="4">
    <source>
        <dbReference type="Proteomes" id="UP000757232"/>
    </source>
</evidence>
<name>A0A9Q5N055_SANBA</name>
<evidence type="ECO:0000313" key="3">
    <source>
        <dbReference type="EMBL" id="OCB85530.1"/>
    </source>
</evidence>
<dbReference type="SUPFAM" id="SSF50985">
    <property type="entry name" value="RCC1/BLIP-II"/>
    <property type="match status" value="1"/>
</dbReference>
<dbReference type="Gene3D" id="2.130.10.30">
    <property type="entry name" value="Regulator of chromosome condensation 1/beta-lactamase-inhibitor protein II"/>
    <property type="match status" value="2"/>
</dbReference>
<dbReference type="OrthoDB" id="61110at2759"/>
<sequence>MPSFTDLPVELVLDHLLPILPVRDLLALGATNHQYATLCDDELLWKAKCKDEFNFSSSRTARTKGWKFIYKGLKNPKVFVWGDNRSGRLGIPQLSRNRQFNNGVPYPVQINFPKNSAIVDLVAGGWSFHALDSWGRVYVWGTMDGEAFALQSDGFSIPEKISEIPLRLELPERIRTCGRKHSMALDAKGHIWTFISWGRPYRLVTPALDCTSSDSTPVQAECGWSYNVALTASGDVYIWWPFSVSVLQQFGATMGQMDADGDKRAFATTENTIPLPELSKSDQTPPSQRNEGETTIVKIAGMDGFLIALTNRGHVLKFGGLSNEMSVQHARWEYLPNFSETGKIRAHPVLAGGERREGGMSDSLVPSGDVIITHITAHFTRFIAYTDEDTSIILRGDTDTTVESEAEVIPELQYKSIISIGLGDYHNVALSADGKVYTWGSYQMGALGLGPPEELPVGAPGGYATEQQLARARQGYRVQVPEVRVPTEVHFDHGLKKKRERFCFAATAAGWHSGALVIDLNPEEDDTEEGDHDPTSQMPGHFDPRPAPPPELQHGPGQMPPFIPLIPRGHRPFRVGYAGRGAFRGQGG</sequence>
<dbReference type="PANTHER" id="PTHR45982">
    <property type="entry name" value="REGULATOR OF CHROMOSOME CONDENSATION"/>
    <property type="match status" value="1"/>
</dbReference>
<dbReference type="InterPro" id="IPR051553">
    <property type="entry name" value="Ran_GTPase-activating"/>
</dbReference>
<feature type="repeat" description="RCC1" evidence="1">
    <location>
        <begin position="434"/>
        <end position="519"/>
    </location>
</feature>
<dbReference type="EMBL" id="LNZH02000209">
    <property type="protein sequence ID" value="OCB85530.1"/>
    <property type="molecule type" value="Genomic_DNA"/>
</dbReference>
<dbReference type="Proteomes" id="UP000757232">
    <property type="component" value="Unassembled WGS sequence"/>
</dbReference>
<evidence type="ECO:0000256" key="2">
    <source>
        <dbReference type="SAM" id="MobiDB-lite"/>
    </source>
</evidence>
<dbReference type="InterPro" id="IPR000408">
    <property type="entry name" value="Reg_chr_condens"/>
</dbReference>
<evidence type="ECO:0000256" key="1">
    <source>
        <dbReference type="PROSITE-ProRule" id="PRU00235"/>
    </source>
</evidence>
<organism evidence="3 4">
    <name type="scientific">Sanghuangporus baumii</name>
    <name type="common">Phellinus baumii</name>
    <dbReference type="NCBI Taxonomy" id="108892"/>
    <lineage>
        <taxon>Eukaryota</taxon>
        <taxon>Fungi</taxon>
        <taxon>Dikarya</taxon>
        <taxon>Basidiomycota</taxon>
        <taxon>Agaricomycotina</taxon>
        <taxon>Agaricomycetes</taxon>
        <taxon>Hymenochaetales</taxon>
        <taxon>Hymenochaetaceae</taxon>
        <taxon>Sanghuangporus</taxon>
    </lineage>
</organism>
<protein>
    <submittedName>
        <fullName evidence="3">Rcc1/blip-II</fullName>
    </submittedName>
</protein>
<dbReference type="PANTHER" id="PTHR45982:SF3">
    <property type="entry name" value="F-BOX PROTEIN POF9"/>
    <property type="match status" value="1"/>
</dbReference>
<reference evidence="3" key="1">
    <citation type="submission" date="2016-06" db="EMBL/GenBank/DDBJ databases">
        <title>Draft Genome sequence of the fungus Inonotus baumii.</title>
        <authorList>
            <person name="Zhu H."/>
            <person name="Lin W."/>
        </authorList>
    </citation>
    <scope>NUCLEOTIDE SEQUENCE</scope>
    <source>
        <strain evidence="3">821</strain>
    </source>
</reference>
<dbReference type="Pfam" id="PF13540">
    <property type="entry name" value="RCC1_2"/>
    <property type="match status" value="1"/>
</dbReference>
<dbReference type="AlphaFoldDB" id="A0A9Q5N055"/>
<dbReference type="PROSITE" id="PS50012">
    <property type="entry name" value="RCC1_3"/>
    <property type="match status" value="3"/>
</dbReference>
<feature type="region of interest" description="Disordered" evidence="2">
    <location>
        <begin position="270"/>
        <end position="291"/>
    </location>
</feature>